<dbReference type="STRING" id="97359.A0A550CJ44"/>
<dbReference type="SUPFAM" id="SSF52141">
    <property type="entry name" value="Uracil-DNA glycosylase-like"/>
    <property type="match status" value="2"/>
</dbReference>
<dbReference type="PROSITE" id="PS00130">
    <property type="entry name" value="U_DNA_GLYCOSYLASE"/>
    <property type="match status" value="1"/>
</dbReference>
<dbReference type="PANTHER" id="PTHR11264">
    <property type="entry name" value="URACIL-DNA GLYCOSYLASE"/>
    <property type="match status" value="1"/>
</dbReference>
<evidence type="ECO:0000259" key="8">
    <source>
        <dbReference type="SMART" id="SM00986"/>
    </source>
</evidence>
<dbReference type="InterPro" id="IPR005122">
    <property type="entry name" value="Uracil-DNA_glycosylase-like"/>
</dbReference>
<dbReference type="AlphaFoldDB" id="A0A550CJ44"/>
<dbReference type="SMART" id="SM00987">
    <property type="entry name" value="UreE_C"/>
    <property type="match status" value="1"/>
</dbReference>
<dbReference type="Proteomes" id="UP000320762">
    <property type="component" value="Unassembled WGS sequence"/>
</dbReference>
<proteinExistence type="inferred from homology"/>
<dbReference type="CDD" id="cd10027">
    <property type="entry name" value="UDG-F1-like"/>
    <property type="match status" value="1"/>
</dbReference>
<dbReference type="PANTHER" id="PTHR11264:SF0">
    <property type="entry name" value="URACIL-DNA GLYCOSYLASE"/>
    <property type="match status" value="1"/>
</dbReference>
<keyword evidence="4 5" id="KW-0234">DNA repair</keyword>
<dbReference type="EMBL" id="VDMD01000006">
    <property type="protein sequence ID" value="TRM64841.1"/>
    <property type="molecule type" value="Genomic_DNA"/>
</dbReference>
<protein>
    <recommendedName>
        <fullName evidence="5">Uracil-DNA glycosylase</fullName>
        <shortName evidence="5">UDG</shortName>
        <ecNumber evidence="5">3.2.2.27</ecNumber>
    </recommendedName>
</protein>
<keyword evidence="5" id="KW-0539">Nucleus</keyword>
<comment type="similarity">
    <text evidence="1 5">Belongs to the uracil-DNA glycosylase (UDG) superfamily. UNG family.</text>
</comment>
<feature type="compositionally biased region" description="Basic and acidic residues" evidence="7">
    <location>
        <begin position="61"/>
        <end position="71"/>
    </location>
</feature>
<evidence type="ECO:0000256" key="3">
    <source>
        <dbReference type="ARBA" id="ARBA00022801"/>
    </source>
</evidence>
<keyword evidence="2 5" id="KW-0227">DNA damage</keyword>
<keyword evidence="10" id="KW-1185">Reference proteome</keyword>
<dbReference type="HAMAP" id="MF_00148">
    <property type="entry name" value="UDG"/>
    <property type="match status" value="1"/>
</dbReference>
<evidence type="ECO:0000256" key="4">
    <source>
        <dbReference type="ARBA" id="ARBA00023204"/>
    </source>
</evidence>
<evidence type="ECO:0000256" key="6">
    <source>
        <dbReference type="PROSITE-ProRule" id="PRU10072"/>
    </source>
</evidence>
<gene>
    <name evidence="5" type="primary">UNG1</name>
    <name evidence="9" type="ORF">BD626DRAFT_567706</name>
</gene>
<dbReference type="OrthoDB" id="10031947at2759"/>
<dbReference type="SMART" id="SM00986">
    <property type="entry name" value="UDG"/>
    <property type="match status" value="1"/>
</dbReference>
<comment type="catalytic activity">
    <reaction evidence="5">
        <text>Hydrolyzes single-stranded DNA or mismatched double-stranded DNA and polynucleotides, releasing free uracil.</text>
        <dbReference type="EC" id="3.2.2.27"/>
    </reaction>
</comment>
<keyword evidence="5" id="KW-0496">Mitochondrion</keyword>
<reference evidence="9 10" key="1">
    <citation type="journal article" date="2019" name="New Phytol.">
        <title>Comparative genomics reveals unique wood-decay strategies and fruiting body development in the Schizophyllaceae.</title>
        <authorList>
            <person name="Almasi E."/>
            <person name="Sahu N."/>
            <person name="Krizsan K."/>
            <person name="Balint B."/>
            <person name="Kovacs G.M."/>
            <person name="Kiss B."/>
            <person name="Cseklye J."/>
            <person name="Drula E."/>
            <person name="Henrissat B."/>
            <person name="Nagy I."/>
            <person name="Chovatia M."/>
            <person name="Adam C."/>
            <person name="LaButti K."/>
            <person name="Lipzen A."/>
            <person name="Riley R."/>
            <person name="Grigoriev I.V."/>
            <person name="Nagy L.G."/>
        </authorList>
    </citation>
    <scope>NUCLEOTIDE SEQUENCE [LARGE SCALE GENOMIC DNA]</scope>
    <source>
        <strain evidence="9 10">NL-1724</strain>
    </source>
</reference>
<dbReference type="NCBIfam" id="NF003592">
    <property type="entry name" value="PRK05254.1-5"/>
    <property type="match status" value="1"/>
</dbReference>
<dbReference type="GO" id="GO:0005634">
    <property type="term" value="C:nucleus"/>
    <property type="evidence" value="ECO:0007669"/>
    <property type="project" value="UniProtKB-SubCell"/>
</dbReference>
<feature type="compositionally biased region" description="Low complexity" evidence="7">
    <location>
        <begin position="16"/>
        <end position="27"/>
    </location>
</feature>
<dbReference type="InterPro" id="IPR002043">
    <property type="entry name" value="UDG_fam1"/>
</dbReference>
<dbReference type="InterPro" id="IPR018085">
    <property type="entry name" value="Ura-DNA_Glyclase_AS"/>
</dbReference>
<evidence type="ECO:0000256" key="7">
    <source>
        <dbReference type="SAM" id="MobiDB-lite"/>
    </source>
</evidence>
<dbReference type="GO" id="GO:0005739">
    <property type="term" value="C:mitochondrion"/>
    <property type="evidence" value="ECO:0007669"/>
    <property type="project" value="UniProtKB-SubCell"/>
</dbReference>
<evidence type="ECO:0000256" key="1">
    <source>
        <dbReference type="ARBA" id="ARBA00008184"/>
    </source>
</evidence>
<dbReference type="InterPro" id="IPR036895">
    <property type="entry name" value="Uracil-DNA_glycosylase-like_sf"/>
</dbReference>
<dbReference type="Gene3D" id="3.40.470.10">
    <property type="entry name" value="Uracil-DNA glycosylase-like domain"/>
    <property type="match status" value="2"/>
</dbReference>
<organism evidence="9 10">
    <name type="scientific">Schizophyllum amplum</name>
    <dbReference type="NCBI Taxonomy" id="97359"/>
    <lineage>
        <taxon>Eukaryota</taxon>
        <taxon>Fungi</taxon>
        <taxon>Dikarya</taxon>
        <taxon>Basidiomycota</taxon>
        <taxon>Agaricomycotina</taxon>
        <taxon>Agaricomycetes</taxon>
        <taxon>Agaricomycetidae</taxon>
        <taxon>Agaricales</taxon>
        <taxon>Schizophyllaceae</taxon>
        <taxon>Schizophyllum</taxon>
    </lineage>
</organism>
<accession>A0A550CJ44</accession>
<comment type="subcellular location">
    <subcellularLocation>
        <location evidence="5">Mitochondrion</location>
    </subcellularLocation>
    <subcellularLocation>
        <location evidence="5">Nucleus</location>
    </subcellularLocation>
</comment>
<dbReference type="GO" id="GO:0097510">
    <property type="term" value="P:base-excision repair, AP site formation via deaminated base removal"/>
    <property type="evidence" value="ECO:0007669"/>
    <property type="project" value="TreeGrafter"/>
</dbReference>
<feature type="compositionally biased region" description="Polar residues" evidence="7">
    <location>
        <begin position="28"/>
        <end position="47"/>
    </location>
</feature>
<feature type="region of interest" description="Disordered" evidence="7">
    <location>
        <begin position="1"/>
        <end position="85"/>
    </location>
</feature>
<dbReference type="Pfam" id="PF03167">
    <property type="entry name" value="UDG"/>
    <property type="match status" value="1"/>
</dbReference>
<evidence type="ECO:0000256" key="5">
    <source>
        <dbReference type="HAMAP-Rule" id="MF_03166"/>
    </source>
</evidence>
<name>A0A550CJ44_9AGAR</name>
<evidence type="ECO:0000313" key="10">
    <source>
        <dbReference type="Proteomes" id="UP000320762"/>
    </source>
</evidence>
<comment type="function">
    <text evidence="5">Excises uracil residues from the DNA which can arise as a result of misincorporation of dUMP residues by DNA polymerase or due to deamination of cytosine.</text>
</comment>
<evidence type="ECO:0000256" key="2">
    <source>
        <dbReference type="ARBA" id="ARBA00022763"/>
    </source>
</evidence>
<feature type="domain" description="Uracil-DNA glycosylase-like" evidence="8">
    <location>
        <begin position="181"/>
        <end position="402"/>
    </location>
</feature>
<feature type="active site" description="Proton acceptor" evidence="5 6">
    <location>
        <position position="196"/>
    </location>
</feature>
<comment type="caution">
    <text evidence="9">The sequence shown here is derived from an EMBL/GenBank/DDBJ whole genome shotgun (WGS) entry which is preliminary data.</text>
</comment>
<dbReference type="GO" id="GO:0004844">
    <property type="term" value="F:uracil DNA N-glycosylase activity"/>
    <property type="evidence" value="ECO:0007669"/>
    <property type="project" value="UniProtKB-UniRule"/>
</dbReference>
<sequence>MAEENAVVFLEDIETKTASRTSSASTANGSPSTGESKNKKQTTLTTGKRQRTLMDMFTPAPKKEGTEERSTKKVKLTASGSSSSIASTGNQVKVFGIQPLNSIPFSVSAYLDALNDEQKQLLKLEIECMNKTWLKVLKDEIKKPYFTTLKRLLWEEGVHGADDSPRPLKVFPPPRDIYSWSHTPLGRVKVVILGQDPYHGAGQAHGLCFSVPKGVRTPPSLKTIYTELAQEYGDEEFKAPNHGNLSAWADAGVLLLNASLTVRANAANSHSKLGWEIFTEKVIEAVDKYGGANLPDRETGKATGLGRGVVFLCWGRAASNRVARLNSTRHLILHSPVRVADYRSTMLPLTCACHSLPRRRSTLASYPLFGVWLLQQHPSPLAAASGNNFVGNGHFKKANEWLEARYGPSGQVDWCSISATRGN</sequence>
<evidence type="ECO:0000313" key="9">
    <source>
        <dbReference type="EMBL" id="TRM64841.1"/>
    </source>
</evidence>
<keyword evidence="3 5" id="KW-0378">Hydrolase</keyword>
<dbReference type="EC" id="3.2.2.27" evidence="5"/>